<reference evidence="1" key="1">
    <citation type="submission" date="2019-12" db="EMBL/GenBank/DDBJ databases">
        <title>Genome sequencing and annotation of Brassica cretica.</title>
        <authorList>
            <person name="Studholme D.J."/>
            <person name="Sarris P."/>
        </authorList>
    </citation>
    <scope>NUCLEOTIDE SEQUENCE</scope>
    <source>
        <strain evidence="1">PFS-109/04</strain>
        <tissue evidence="1">Leaf</tissue>
    </source>
</reference>
<comment type="caution">
    <text evidence="1">The sequence shown here is derived from an EMBL/GenBank/DDBJ whole genome shotgun (WGS) entry which is preliminary data.</text>
</comment>
<dbReference type="EMBL" id="QGKX02001347">
    <property type="protein sequence ID" value="KAF3525511.1"/>
    <property type="molecule type" value="Genomic_DNA"/>
</dbReference>
<proteinExistence type="predicted"/>
<evidence type="ECO:0000313" key="1">
    <source>
        <dbReference type="EMBL" id="KAF3525511.1"/>
    </source>
</evidence>
<accession>A0A8S9Q0I0</accession>
<dbReference type="Proteomes" id="UP000712600">
    <property type="component" value="Unassembled WGS sequence"/>
</dbReference>
<dbReference type="AlphaFoldDB" id="A0A8S9Q0I0"/>
<sequence length="74" mass="8228">MQRSDQAWLELGRYIATERDLCSVATWQPSGTCAQSLRGDRAWLELGRYVATVRPFSGFSPMSRVSSAGLFLGE</sequence>
<protein>
    <submittedName>
        <fullName evidence="1">Uncharacterized protein</fullName>
    </submittedName>
</protein>
<organism evidence="1 2">
    <name type="scientific">Brassica cretica</name>
    <name type="common">Mustard</name>
    <dbReference type="NCBI Taxonomy" id="69181"/>
    <lineage>
        <taxon>Eukaryota</taxon>
        <taxon>Viridiplantae</taxon>
        <taxon>Streptophyta</taxon>
        <taxon>Embryophyta</taxon>
        <taxon>Tracheophyta</taxon>
        <taxon>Spermatophyta</taxon>
        <taxon>Magnoliopsida</taxon>
        <taxon>eudicotyledons</taxon>
        <taxon>Gunneridae</taxon>
        <taxon>Pentapetalae</taxon>
        <taxon>rosids</taxon>
        <taxon>malvids</taxon>
        <taxon>Brassicales</taxon>
        <taxon>Brassicaceae</taxon>
        <taxon>Brassiceae</taxon>
        <taxon>Brassica</taxon>
    </lineage>
</organism>
<name>A0A8S9Q0I0_BRACR</name>
<gene>
    <name evidence="1" type="ORF">F2Q69_00047557</name>
</gene>
<evidence type="ECO:0000313" key="2">
    <source>
        <dbReference type="Proteomes" id="UP000712600"/>
    </source>
</evidence>